<feature type="transmembrane region" description="Helical" evidence="8">
    <location>
        <begin position="44"/>
        <end position="65"/>
    </location>
</feature>
<feature type="transmembrane region" description="Helical" evidence="8">
    <location>
        <begin position="163"/>
        <end position="183"/>
    </location>
</feature>
<protein>
    <submittedName>
        <fullName evidence="10">MFS transporter</fullName>
    </submittedName>
</protein>
<keyword evidence="5 8" id="KW-0812">Transmembrane</keyword>
<comment type="caution">
    <text evidence="10">The sequence shown here is derived from an EMBL/GenBank/DDBJ whole genome shotgun (WGS) entry which is preliminary data.</text>
</comment>
<proteinExistence type="predicted"/>
<dbReference type="InterPro" id="IPR036259">
    <property type="entry name" value="MFS_trans_sf"/>
</dbReference>
<evidence type="ECO:0000256" key="4">
    <source>
        <dbReference type="ARBA" id="ARBA00022519"/>
    </source>
</evidence>
<dbReference type="PANTHER" id="PTHR23522">
    <property type="entry name" value="BLL5896 PROTEIN"/>
    <property type="match status" value="1"/>
</dbReference>
<dbReference type="EMBL" id="JBBMFJ010000034">
    <property type="protein sequence ID" value="MEQ2564194.1"/>
    <property type="molecule type" value="Genomic_DNA"/>
</dbReference>
<feature type="transmembrane region" description="Helical" evidence="8">
    <location>
        <begin position="212"/>
        <end position="232"/>
    </location>
</feature>
<reference evidence="10 11" key="1">
    <citation type="submission" date="2024-03" db="EMBL/GenBank/DDBJ databases">
        <title>Human intestinal bacterial collection.</title>
        <authorList>
            <person name="Pauvert C."/>
            <person name="Hitch T.C.A."/>
            <person name="Clavel T."/>
        </authorList>
    </citation>
    <scope>NUCLEOTIDE SEQUENCE [LARGE SCALE GENOMIC DNA]</scope>
    <source>
        <strain evidence="10 11">CLA-AP-H27</strain>
    </source>
</reference>
<comment type="subcellular location">
    <subcellularLocation>
        <location evidence="1">Cell inner membrane</location>
        <topology evidence="1">Multi-pass membrane protein</topology>
    </subcellularLocation>
</comment>
<keyword evidence="4" id="KW-0997">Cell inner membrane</keyword>
<feature type="domain" description="Major facilitator superfamily associated" evidence="9">
    <location>
        <begin position="26"/>
        <end position="361"/>
    </location>
</feature>
<evidence type="ECO:0000313" key="10">
    <source>
        <dbReference type="EMBL" id="MEQ2564194.1"/>
    </source>
</evidence>
<dbReference type="Gene3D" id="1.20.1250.20">
    <property type="entry name" value="MFS general substrate transporter like domains"/>
    <property type="match status" value="2"/>
</dbReference>
<sequence length="391" mass="42674">MKNKSTYVFLTSASLMGLYWFGNAFILTYASIFLLDKGLSNTQIGLVLSVGGVLSILFQGIPSALADRFRSISLKLVMSLFLLVELVLCAGIQAYSGNKLLLMAEYALLEGADWAFLAFLNAASMEYENHGYAVNFSVVRSFGSVLYGVSTLMLGLLSSRFGLGFLIPCLILVRVITLVNVLLMKNTRKAGTAGKQPSGYLAFFRENPKLPFLLFGFFCLWMSGTSTNNYLIHIIRKVGGSNAVMGFISSTSAWMEVPFMLLCGFLLTKYSCASLLRISSFFYILKPSILLLASSIPMVALGQYMQGPSYAIFTIASVYYMNHMVDIKDNAKAQALLGICTKGLSGIVANLVSGIMLDRFGINGMLGFCMACTICGFCVIQVITLQKEKGR</sequence>
<evidence type="ECO:0000256" key="6">
    <source>
        <dbReference type="ARBA" id="ARBA00022989"/>
    </source>
</evidence>
<accession>A0ABV1HQ11</accession>
<dbReference type="SUPFAM" id="SSF103473">
    <property type="entry name" value="MFS general substrate transporter"/>
    <property type="match status" value="1"/>
</dbReference>
<evidence type="ECO:0000313" key="11">
    <source>
        <dbReference type="Proteomes" id="UP001437460"/>
    </source>
</evidence>
<feature type="transmembrane region" description="Helical" evidence="8">
    <location>
        <begin position="101"/>
        <end position="120"/>
    </location>
</feature>
<keyword evidence="2" id="KW-0813">Transport</keyword>
<keyword evidence="6 8" id="KW-1133">Transmembrane helix</keyword>
<feature type="transmembrane region" description="Helical" evidence="8">
    <location>
        <begin position="362"/>
        <end position="385"/>
    </location>
</feature>
<dbReference type="InterPro" id="IPR024989">
    <property type="entry name" value="MFS_assoc_dom"/>
</dbReference>
<keyword evidence="11" id="KW-1185">Reference proteome</keyword>
<organism evidence="10 11">
    <name type="scientific">Ventrimonas faecis</name>
    <dbReference type="NCBI Taxonomy" id="3133170"/>
    <lineage>
        <taxon>Bacteria</taxon>
        <taxon>Bacillati</taxon>
        <taxon>Bacillota</taxon>
        <taxon>Clostridia</taxon>
        <taxon>Lachnospirales</taxon>
        <taxon>Lachnospiraceae</taxon>
        <taxon>Ventrimonas</taxon>
    </lineage>
</organism>
<keyword evidence="7 8" id="KW-0472">Membrane</keyword>
<evidence type="ECO:0000256" key="5">
    <source>
        <dbReference type="ARBA" id="ARBA00022692"/>
    </source>
</evidence>
<feature type="transmembrane region" description="Helical" evidence="8">
    <location>
        <begin position="77"/>
        <end position="95"/>
    </location>
</feature>
<evidence type="ECO:0000256" key="7">
    <source>
        <dbReference type="ARBA" id="ARBA00023136"/>
    </source>
</evidence>
<evidence type="ECO:0000256" key="8">
    <source>
        <dbReference type="SAM" id="Phobius"/>
    </source>
</evidence>
<gene>
    <name evidence="10" type="ORF">WMO41_13655</name>
</gene>
<dbReference type="Proteomes" id="UP001437460">
    <property type="component" value="Unassembled WGS sequence"/>
</dbReference>
<evidence type="ECO:0000256" key="3">
    <source>
        <dbReference type="ARBA" id="ARBA00022475"/>
    </source>
</evidence>
<feature type="transmembrane region" description="Helical" evidence="8">
    <location>
        <begin position="7"/>
        <end position="32"/>
    </location>
</feature>
<feature type="transmembrane region" description="Helical" evidence="8">
    <location>
        <begin position="335"/>
        <end position="356"/>
    </location>
</feature>
<evidence type="ECO:0000259" key="9">
    <source>
        <dbReference type="Pfam" id="PF12832"/>
    </source>
</evidence>
<evidence type="ECO:0000256" key="2">
    <source>
        <dbReference type="ARBA" id="ARBA00022448"/>
    </source>
</evidence>
<feature type="transmembrane region" description="Helical" evidence="8">
    <location>
        <begin position="307"/>
        <end position="323"/>
    </location>
</feature>
<dbReference type="PANTHER" id="PTHR23522:SF10">
    <property type="entry name" value="3-PHENYLPROPIONIC ACID TRANSPORTER-RELATED"/>
    <property type="match status" value="1"/>
</dbReference>
<keyword evidence="3" id="KW-1003">Cell membrane</keyword>
<dbReference type="RefSeq" id="WP_349230236.1">
    <property type="nucleotide sequence ID" value="NZ_JBBMFJ010000034.1"/>
</dbReference>
<evidence type="ECO:0000256" key="1">
    <source>
        <dbReference type="ARBA" id="ARBA00004429"/>
    </source>
</evidence>
<dbReference type="Pfam" id="PF12832">
    <property type="entry name" value="MFS_1_like"/>
    <property type="match status" value="1"/>
</dbReference>
<name>A0ABV1HQ11_9FIRM</name>
<feature type="transmembrane region" description="Helical" evidence="8">
    <location>
        <begin position="244"/>
        <end position="268"/>
    </location>
</feature>
<feature type="transmembrane region" description="Helical" evidence="8">
    <location>
        <begin position="280"/>
        <end position="301"/>
    </location>
</feature>
<feature type="transmembrane region" description="Helical" evidence="8">
    <location>
        <begin position="132"/>
        <end position="157"/>
    </location>
</feature>